<dbReference type="EMBL" id="OU912926">
    <property type="protein sequence ID" value="CAG9932242.1"/>
    <property type="molecule type" value="Genomic_DNA"/>
</dbReference>
<evidence type="ECO:0000313" key="5">
    <source>
        <dbReference type="Proteomes" id="UP000839052"/>
    </source>
</evidence>
<dbReference type="RefSeq" id="WP_239796206.1">
    <property type="nucleotide sequence ID" value="NZ_OU912926.1"/>
</dbReference>
<dbReference type="PROSITE" id="PS50110">
    <property type="entry name" value="RESPONSE_REGULATORY"/>
    <property type="match status" value="1"/>
</dbReference>
<proteinExistence type="predicted"/>
<name>A0ABM8YXI4_9PROT</name>
<dbReference type="PANTHER" id="PTHR44591:SF20">
    <property type="entry name" value="PROTEIN PILH"/>
    <property type="match status" value="1"/>
</dbReference>
<evidence type="ECO:0000256" key="2">
    <source>
        <dbReference type="PROSITE-ProRule" id="PRU00169"/>
    </source>
</evidence>
<dbReference type="Proteomes" id="UP000839052">
    <property type="component" value="Chromosome"/>
</dbReference>
<dbReference type="SMART" id="SM00448">
    <property type="entry name" value="REC"/>
    <property type="match status" value="1"/>
</dbReference>
<keyword evidence="1 2" id="KW-0597">Phosphoprotein</keyword>
<accession>A0ABM8YXI4</accession>
<organism evidence="4 5">
    <name type="scientific">Candidatus Nitrotoga arctica</name>
    <dbReference type="NCBI Taxonomy" id="453162"/>
    <lineage>
        <taxon>Bacteria</taxon>
        <taxon>Pseudomonadati</taxon>
        <taxon>Pseudomonadota</taxon>
        <taxon>Betaproteobacteria</taxon>
        <taxon>Nitrosomonadales</taxon>
        <taxon>Gallionellaceae</taxon>
        <taxon>Candidatus Nitrotoga</taxon>
    </lineage>
</organism>
<feature type="modified residue" description="4-aspartylphosphate" evidence="2">
    <location>
        <position position="54"/>
    </location>
</feature>
<sequence>MTIKKVLCVDDSYTDLVNIQTIVIGTGRFVVTAANGKEAIEMTKSEKPDLIFMDVNMPDMDGFAATRALKKDPATKDIPVVFVTSKDQKADKMWGQMQGGSGYVVKPYTSDDIVRLINTL</sequence>
<dbReference type="SUPFAM" id="SSF52172">
    <property type="entry name" value="CheY-like"/>
    <property type="match status" value="1"/>
</dbReference>
<reference evidence="4 5" key="1">
    <citation type="submission" date="2021-10" db="EMBL/GenBank/DDBJ databases">
        <authorList>
            <person name="Koch H."/>
        </authorList>
    </citation>
    <scope>NUCLEOTIDE SEQUENCE [LARGE SCALE GENOMIC DNA]</scope>
    <source>
        <strain evidence="4">6680</strain>
    </source>
</reference>
<dbReference type="Gene3D" id="3.40.50.2300">
    <property type="match status" value="1"/>
</dbReference>
<protein>
    <submittedName>
        <fullName evidence="4">Protein PilH</fullName>
    </submittedName>
</protein>
<evidence type="ECO:0000256" key="1">
    <source>
        <dbReference type="ARBA" id="ARBA00022553"/>
    </source>
</evidence>
<dbReference type="InterPro" id="IPR011006">
    <property type="entry name" value="CheY-like_superfamily"/>
</dbReference>
<dbReference type="Pfam" id="PF00072">
    <property type="entry name" value="Response_reg"/>
    <property type="match status" value="1"/>
</dbReference>
<dbReference type="InterPro" id="IPR050595">
    <property type="entry name" value="Bact_response_regulator"/>
</dbReference>
<dbReference type="InterPro" id="IPR001789">
    <property type="entry name" value="Sig_transdc_resp-reg_receiver"/>
</dbReference>
<evidence type="ECO:0000259" key="3">
    <source>
        <dbReference type="PROSITE" id="PS50110"/>
    </source>
</evidence>
<keyword evidence="5" id="KW-1185">Reference proteome</keyword>
<gene>
    <name evidence="4" type="primary">pilH</name>
    <name evidence="4" type="ORF">NTG6680_0989</name>
</gene>
<feature type="domain" description="Response regulatory" evidence="3">
    <location>
        <begin position="5"/>
        <end position="120"/>
    </location>
</feature>
<evidence type="ECO:0000313" key="4">
    <source>
        <dbReference type="EMBL" id="CAG9932242.1"/>
    </source>
</evidence>
<dbReference type="PANTHER" id="PTHR44591">
    <property type="entry name" value="STRESS RESPONSE REGULATOR PROTEIN 1"/>
    <property type="match status" value="1"/>
</dbReference>